<name>A0A4Y7KJK6_PAPSO</name>
<dbReference type="GO" id="GO:0020037">
    <property type="term" value="F:heme binding"/>
    <property type="evidence" value="ECO:0007669"/>
    <property type="project" value="InterPro"/>
</dbReference>
<protein>
    <submittedName>
        <fullName evidence="4">Uncharacterized protein</fullName>
    </submittedName>
</protein>
<reference evidence="4 5" key="1">
    <citation type="journal article" date="2018" name="Science">
        <title>The opium poppy genome and morphinan production.</title>
        <authorList>
            <person name="Guo L."/>
            <person name="Winzer T."/>
            <person name="Yang X."/>
            <person name="Li Y."/>
            <person name="Ning Z."/>
            <person name="He Z."/>
            <person name="Teodor R."/>
            <person name="Lu Y."/>
            <person name="Bowser T.A."/>
            <person name="Graham I.A."/>
            <person name="Ye K."/>
        </authorList>
    </citation>
    <scope>NUCLEOTIDE SEQUENCE [LARGE SCALE GENOMIC DNA]</scope>
    <source>
        <strain evidence="5">cv. HN1</strain>
        <tissue evidence="4">Leaves</tissue>
    </source>
</reference>
<evidence type="ECO:0000256" key="1">
    <source>
        <dbReference type="ARBA" id="ARBA00010617"/>
    </source>
</evidence>
<dbReference type="STRING" id="3469.A0A4Y7KJK6"/>
<dbReference type="PRINTS" id="PR00385">
    <property type="entry name" value="P450"/>
</dbReference>
<sequence length="439" mass="49007">YIRNPHTNLPGPVHVPIIGNLLKLGKKPQESLTVLAERYGPLMSLKLGTLTTIVVPSSAMAKEILQNNDQSFSGRYVLDGMTYGRTFVLNGVTLENSHIFTTQKLDSNQNLRHQKFNDLVTYVGRNASSGSAIDIGQASFTTVLNLISNSFFSMDLADLSSDTVSTFKRAVRGVLLEAGKPNLSDFFPLLRFIDVQVIRRRTKKHVRILDETFDKIIDKKMTLLQSREKNSASSGDLLDIILDSSHENGIQLQRHEIKALLRDFFAAGTDTSSSTIEWAMAELLHDPCKMIKVQQEISSIIGRDRPIEEPDIVRLPYLQAIVKETLGLHPPVLVNVWAIGRDPTIWAHPTCFKPERFLGSKLDYKGQDLELIPFGSGRRICPGLPLAHRMVHLVLGLLLQSFDWKLENALKPEDLDMKEESGFTSVKTTGLRAIPTASL</sequence>
<dbReference type="Proteomes" id="UP000316621">
    <property type="component" value="Chromosome 8"/>
</dbReference>
<dbReference type="PRINTS" id="PR00463">
    <property type="entry name" value="EP450I"/>
</dbReference>
<dbReference type="PANTHER" id="PTHR47950">
    <property type="entry name" value="CYTOCHROME P450, FAMILY 76, SUBFAMILY C, POLYPEPTIDE 5-RELATED"/>
    <property type="match status" value="1"/>
</dbReference>
<evidence type="ECO:0000256" key="3">
    <source>
        <dbReference type="RuleBase" id="RU000461"/>
    </source>
</evidence>
<keyword evidence="3" id="KW-0560">Oxidoreductase</keyword>
<evidence type="ECO:0000256" key="2">
    <source>
        <dbReference type="PIRSR" id="PIRSR602401-1"/>
    </source>
</evidence>
<dbReference type="Gramene" id="RZC73046">
    <property type="protein sequence ID" value="RZC73046"/>
    <property type="gene ID" value="C5167_048523"/>
</dbReference>
<dbReference type="InterPro" id="IPR036396">
    <property type="entry name" value="Cyt_P450_sf"/>
</dbReference>
<dbReference type="Pfam" id="PF00067">
    <property type="entry name" value="p450"/>
    <property type="match status" value="1"/>
</dbReference>
<keyword evidence="2 3" id="KW-0349">Heme</keyword>
<dbReference type="InterPro" id="IPR017972">
    <property type="entry name" value="Cyt_P450_CS"/>
</dbReference>
<dbReference type="SUPFAM" id="SSF48264">
    <property type="entry name" value="Cytochrome P450"/>
    <property type="match status" value="1"/>
</dbReference>
<gene>
    <name evidence="4" type="ORF">C5167_048523</name>
</gene>
<dbReference type="InterPro" id="IPR001128">
    <property type="entry name" value="Cyt_P450"/>
</dbReference>
<keyword evidence="2 3" id="KW-0479">Metal-binding</keyword>
<dbReference type="AlphaFoldDB" id="A0A4Y7KJK6"/>
<keyword evidence="2 3" id="KW-0408">Iron</keyword>
<dbReference type="EMBL" id="CM010722">
    <property type="protein sequence ID" value="RZC73046.1"/>
    <property type="molecule type" value="Genomic_DNA"/>
</dbReference>
<evidence type="ECO:0000313" key="5">
    <source>
        <dbReference type="Proteomes" id="UP000316621"/>
    </source>
</evidence>
<evidence type="ECO:0000313" key="4">
    <source>
        <dbReference type="EMBL" id="RZC73046.1"/>
    </source>
</evidence>
<dbReference type="PROSITE" id="PS00086">
    <property type="entry name" value="CYTOCHROME_P450"/>
    <property type="match status" value="1"/>
</dbReference>
<dbReference type="OMA" id="FTDLFCA"/>
<dbReference type="GO" id="GO:0004497">
    <property type="term" value="F:monooxygenase activity"/>
    <property type="evidence" value="ECO:0007669"/>
    <property type="project" value="UniProtKB-KW"/>
</dbReference>
<dbReference type="InterPro" id="IPR002401">
    <property type="entry name" value="Cyt_P450_E_grp-I"/>
</dbReference>
<feature type="binding site" description="axial binding residue" evidence="2">
    <location>
        <position position="381"/>
    </location>
    <ligand>
        <name>heme</name>
        <dbReference type="ChEBI" id="CHEBI:30413"/>
    </ligand>
    <ligandPart>
        <name>Fe</name>
        <dbReference type="ChEBI" id="CHEBI:18248"/>
    </ligandPart>
</feature>
<comment type="cofactor">
    <cofactor evidence="2">
        <name>heme</name>
        <dbReference type="ChEBI" id="CHEBI:30413"/>
    </cofactor>
</comment>
<accession>A0A4Y7KJK6</accession>
<organism evidence="4 5">
    <name type="scientific">Papaver somniferum</name>
    <name type="common">Opium poppy</name>
    <dbReference type="NCBI Taxonomy" id="3469"/>
    <lineage>
        <taxon>Eukaryota</taxon>
        <taxon>Viridiplantae</taxon>
        <taxon>Streptophyta</taxon>
        <taxon>Embryophyta</taxon>
        <taxon>Tracheophyta</taxon>
        <taxon>Spermatophyta</taxon>
        <taxon>Magnoliopsida</taxon>
        <taxon>Ranunculales</taxon>
        <taxon>Papaveraceae</taxon>
        <taxon>Papaveroideae</taxon>
        <taxon>Papaver</taxon>
    </lineage>
</organism>
<dbReference type="GO" id="GO:0016705">
    <property type="term" value="F:oxidoreductase activity, acting on paired donors, with incorporation or reduction of molecular oxygen"/>
    <property type="evidence" value="ECO:0007669"/>
    <property type="project" value="InterPro"/>
</dbReference>
<keyword evidence="3" id="KW-0503">Monooxygenase</keyword>
<keyword evidence="5" id="KW-1185">Reference proteome</keyword>
<dbReference type="CDD" id="cd11073">
    <property type="entry name" value="CYP76-like"/>
    <property type="match status" value="1"/>
</dbReference>
<dbReference type="GO" id="GO:0005506">
    <property type="term" value="F:iron ion binding"/>
    <property type="evidence" value="ECO:0007669"/>
    <property type="project" value="InterPro"/>
</dbReference>
<feature type="non-terminal residue" evidence="4">
    <location>
        <position position="1"/>
    </location>
</feature>
<dbReference type="PANTHER" id="PTHR47950:SF44">
    <property type="entry name" value="CYTOCHROME P450, FAMILY 76, SUBFAMILY C, POLYPEPTIDE 5-RELATED"/>
    <property type="match status" value="1"/>
</dbReference>
<proteinExistence type="inferred from homology"/>
<comment type="similarity">
    <text evidence="1 3">Belongs to the cytochrome P450 family.</text>
</comment>
<dbReference type="GO" id="GO:0033075">
    <property type="term" value="P:isoquinoline alkaloid biosynthetic process"/>
    <property type="evidence" value="ECO:0007669"/>
    <property type="project" value="UniProtKB-ARBA"/>
</dbReference>
<dbReference type="Gene3D" id="1.10.630.10">
    <property type="entry name" value="Cytochrome P450"/>
    <property type="match status" value="1"/>
</dbReference>